<dbReference type="Pfam" id="PF07751">
    <property type="entry name" value="Abi_2"/>
    <property type="match status" value="1"/>
</dbReference>
<sequence length="306" mass="35469">MQIDDPLRAERKLAQLGYYRLSGFWYPAREFKMSGQQQELCEVTGKPLRLDTFHAATAFDAAVGVYKFDKQLRMLMLDAIERLEVHLKTVMAHEVGYHDPMAYTNAKFVLRKWTQTYTDGRGNLRNKWTEWSQKQQSHIVRSREDCIQWHLRSGKSIPVWVAVEAWDFGDLSEFFELLSHKYQNLIVARLGLDNARILSRWMQQTSHLRNRCAHHARIWNQASPNPLGVPADPYFQKLGLDQQALTRLYGLVAVMWFLLQKFAPGSTWINDVADLIDTKPDMPGCTFKAMGFPDETGFPRKRFGLG</sequence>
<dbReference type="Proteomes" id="UP000028643">
    <property type="component" value="Unassembled WGS sequence"/>
</dbReference>
<evidence type="ECO:0000313" key="2">
    <source>
        <dbReference type="Proteomes" id="UP000028643"/>
    </source>
</evidence>
<dbReference type="RefSeq" id="WP_047572710.1">
    <property type="nucleotide sequence ID" value="NZ_JPQT01000074.1"/>
</dbReference>
<dbReference type="AlphaFoldDB" id="A0A085VDW4"/>
<dbReference type="InterPro" id="IPR011664">
    <property type="entry name" value="Abi_system_AbiD/AbiF-like"/>
</dbReference>
<name>A0A085VDW4_PSESX</name>
<evidence type="ECO:0000313" key="1">
    <source>
        <dbReference type="EMBL" id="KFE53627.1"/>
    </source>
</evidence>
<dbReference type="EMBL" id="JPQT01000074">
    <property type="protein sequence ID" value="KFE53627.1"/>
    <property type="molecule type" value="Genomic_DNA"/>
</dbReference>
<comment type="caution">
    <text evidence="1">The sequence shown here is derived from an EMBL/GenBank/DDBJ whole genome shotgun (WGS) entry which is preliminary data.</text>
</comment>
<organism evidence="1 2">
    <name type="scientific">Pseudomonas syringae</name>
    <dbReference type="NCBI Taxonomy" id="317"/>
    <lineage>
        <taxon>Bacteria</taxon>
        <taxon>Pseudomonadati</taxon>
        <taxon>Pseudomonadota</taxon>
        <taxon>Gammaproteobacteria</taxon>
        <taxon>Pseudomonadales</taxon>
        <taxon>Pseudomonadaceae</taxon>
        <taxon>Pseudomonas</taxon>
    </lineage>
</organism>
<proteinExistence type="predicted"/>
<protein>
    <submittedName>
        <fullName evidence="1">Abortive phage infection protein</fullName>
    </submittedName>
</protein>
<reference evidence="1 2" key="1">
    <citation type="submission" date="2014-07" db="EMBL/GenBank/DDBJ databases">
        <title>Draft Genome Sequences of Environmental Pseudomonas syringae strains.</title>
        <authorList>
            <person name="Baltrus D.A."/>
            <person name="Berge O."/>
            <person name="Morris C."/>
        </authorList>
    </citation>
    <scope>NUCLEOTIDE SEQUENCE [LARGE SCALE GENOMIC DNA]</scope>
    <source>
        <strain evidence="1 2">CEB003</strain>
    </source>
</reference>
<dbReference type="PATRIC" id="fig|317.174.peg.1064"/>
<accession>A0A085VDW4</accession>
<gene>
    <name evidence="1" type="ORF">IV02_05230</name>
</gene>